<keyword evidence="4 7" id="KW-0812">Transmembrane</keyword>
<proteinExistence type="inferred from homology"/>
<evidence type="ECO:0000313" key="9">
    <source>
        <dbReference type="Proteomes" id="UP000248887"/>
    </source>
</evidence>
<feature type="transmembrane region" description="Helical" evidence="7">
    <location>
        <begin position="9"/>
        <end position="26"/>
    </location>
</feature>
<evidence type="ECO:0000256" key="5">
    <source>
        <dbReference type="ARBA" id="ARBA00022989"/>
    </source>
</evidence>
<comment type="subcellular location">
    <subcellularLocation>
        <location evidence="1">Cell membrane</location>
        <topology evidence="1">Multi-pass membrane protein</topology>
    </subcellularLocation>
</comment>
<evidence type="ECO:0000313" key="8">
    <source>
        <dbReference type="EMBL" id="PZQ83701.1"/>
    </source>
</evidence>
<keyword evidence="6 7" id="KW-0472">Membrane</keyword>
<dbReference type="InterPro" id="IPR032808">
    <property type="entry name" value="DoxX"/>
</dbReference>
<organism evidence="8 9">
    <name type="scientific">Ancylobacter novellus</name>
    <name type="common">Thiobacillus novellus</name>
    <dbReference type="NCBI Taxonomy" id="921"/>
    <lineage>
        <taxon>Bacteria</taxon>
        <taxon>Pseudomonadati</taxon>
        <taxon>Pseudomonadota</taxon>
        <taxon>Alphaproteobacteria</taxon>
        <taxon>Hyphomicrobiales</taxon>
        <taxon>Xanthobacteraceae</taxon>
        <taxon>Ancylobacter</taxon>
    </lineage>
</organism>
<keyword evidence="5 7" id="KW-1133">Transmembrane helix</keyword>
<feature type="transmembrane region" description="Helical" evidence="7">
    <location>
        <begin position="71"/>
        <end position="87"/>
    </location>
</feature>
<accession>A0A2W5QYN1</accession>
<dbReference type="PANTHER" id="PTHR33452:SF4">
    <property type="entry name" value="BLL4328 PROTEIN"/>
    <property type="match status" value="1"/>
</dbReference>
<dbReference type="Proteomes" id="UP000248887">
    <property type="component" value="Unassembled WGS sequence"/>
</dbReference>
<dbReference type="InterPro" id="IPR051907">
    <property type="entry name" value="DoxX-like_oxidoreductase"/>
</dbReference>
<sequence length="134" mass="14330">MPSVDATRPYFLSLLRVISALVLFSYGTQKVLYFPAAPSVPPVGSLPWTAGVLELVLGFTLLVGFQSRLSAFVLSGLMAFAYFLRHAPQSFFPAQNGGVAAILFCFIFLYLAVSGPGPLSIDALLRAKGKTARA</sequence>
<comment type="caution">
    <text evidence="8">The sequence shown here is derived from an EMBL/GenBank/DDBJ whole genome shotgun (WGS) entry which is preliminary data.</text>
</comment>
<protein>
    <submittedName>
        <fullName evidence="8">DoxX family protein</fullName>
    </submittedName>
</protein>
<dbReference type="EMBL" id="QFQD01000017">
    <property type="protein sequence ID" value="PZQ83701.1"/>
    <property type="molecule type" value="Genomic_DNA"/>
</dbReference>
<dbReference type="GO" id="GO:0005886">
    <property type="term" value="C:plasma membrane"/>
    <property type="evidence" value="ECO:0007669"/>
    <property type="project" value="UniProtKB-SubCell"/>
</dbReference>
<gene>
    <name evidence="8" type="ORF">DI549_07545</name>
</gene>
<dbReference type="Pfam" id="PF07681">
    <property type="entry name" value="DoxX"/>
    <property type="match status" value="1"/>
</dbReference>
<evidence type="ECO:0000256" key="1">
    <source>
        <dbReference type="ARBA" id="ARBA00004651"/>
    </source>
</evidence>
<dbReference type="AlphaFoldDB" id="A0A2W5QYN1"/>
<name>A0A2W5QYN1_ANCNO</name>
<keyword evidence="3" id="KW-1003">Cell membrane</keyword>
<reference evidence="8 9" key="1">
    <citation type="submission" date="2017-08" db="EMBL/GenBank/DDBJ databases">
        <title>Infants hospitalized years apart are colonized by the same room-sourced microbial strains.</title>
        <authorList>
            <person name="Brooks B."/>
            <person name="Olm M.R."/>
            <person name="Firek B.A."/>
            <person name="Baker R."/>
            <person name="Thomas B.C."/>
            <person name="Morowitz M.J."/>
            <person name="Banfield J.F."/>
        </authorList>
    </citation>
    <scope>NUCLEOTIDE SEQUENCE [LARGE SCALE GENOMIC DNA]</scope>
    <source>
        <strain evidence="8">S2_005_001_R2_27</strain>
    </source>
</reference>
<evidence type="ECO:0000256" key="3">
    <source>
        <dbReference type="ARBA" id="ARBA00022475"/>
    </source>
</evidence>
<feature type="transmembrane region" description="Helical" evidence="7">
    <location>
        <begin position="46"/>
        <end position="64"/>
    </location>
</feature>
<feature type="transmembrane region" description="Helical" evidence="7">
    <location>
        <begin position="99"/>
        <end position="125"/>
    </location>
</feature>
<evidence type="ECO:0000256" key="7">
    <source>
        <dbReference type="SAM" id="Phobius"/>
    </source>
</evidence>
<dbReference type="PANTHER" id="PTHR33452">
    <property type="entry name" value="OXIDOREDUCTASE CATD-RELATED"/>
    <property type="match status" value="1"/>
</dbReference>
<evidence type="ECO:0000256" key="6">
    <source>
        <dbReference type="ARBA" id="ARBA00023136"/>
    </source>
</evidence>
<evidence type="ECO:0000256" key="4">
    <source>
        <dbReference type="ARBA" id="ARBA00022692"/>
    </source>
</evidence>
<evidence type="ECO:0000256" key="2">
    <source>
        <dbReference type="ARBA" id="ARBA00006679"/>
    </source>
</evidence>
<comment type="similarity">
    <text evidence="2">Belongs to the DoxX family.</text>
</comment>